<keyword evidence="1" id="KW-0472">Membrane</keyword>
<proteinExistence type="predicted"/>
<protein>
    <recommendedName>
        <fullName evidence="4">Polymerase nucleotidyl transferase domain-containing protein</fullName>
    </recommendedName>
</protein>
<dbReference type="Proteomes" id="UP000177960">
    <property type="component" value="Unassembled WGS sequence"/>
</dbReference>
<gene>
    <name evidence="2" type="ORF">A3B92_03815</name>
</gene>
<dbReference type="AlphaFoldDB" id="A0A1G1ZF49"/>
<reference evidence="2 3" key="1">
    <citation type="journal article" date="2016" name="Nat. Commun.">
        <title>Thousands of microbial genomes shed light on interconnected biogeochemical processes in an aquifer system.</title>
        <authorList>
            <person name="Anantharaman K."/>
            <person name="Brown C.T."/>
            <person name="Hug L.A."/>
            <person name="Sharon I."/>
            <person name="Castelle C.J."/>
            <person name="Probst A.J."/>
            <person name="Thomas B.C."/>
            <person name="Singh A."/>
            <person name="Wilkins M.J."/>
            <person name="Karaoz U."/>
            <person name="Brodie E.L."/>
            <person name="Williams K.H."/>
            <person name="Hubbard S.S."/>
            <person name="Banfield J.F."/>
        </authorList>
    </citation>
    <scope>NUCLEOTIDE SEQUENCE [LARGE SCALE GENOMIC DNA]</scope>
</reference>
<dbReference type="STRING" id="1798404.A3B92_03815"/>
<evidence type="ECO:0008006" key="4">
    <source>
        <dbReference type="Google" id="ProtNLM"/>
    </source>
</evidence>
<organism evidence="2 3">
    <name type="scientific">Candidatus Harrisonbacteria bacterium RIFCSPHIGHO2_02_FULL_42_16</name>
    <dbReference type="NCBI Taxonomy" id="1798404"/>
    <lineage>
        <taxon>Bacteria</taxon>
        <taxon>Candidatus Harrisoniibacteriota</taxon>
    </lineage>
</organism>
<sequence>MDNLYNQKWQKFLGKVWPFKLIPFVDFVLAAGSLATGNVNENSDFDVIVGVRQGRIFTVRFFCWLIFGMFGWRAVHKGNNSKKWRDKICFNHFVTPAAYRLSPPHNEYWKNLYQNLVPVYGEPEVIQKFFDANADWLQERRMYITDKRHVYKKKGFLKRFWEWRWFGIWADWTEKLLKAVQTMRIENSIKKQSGYKPRIIYNDNELEFHSDTKRIELYIKNKL</sequence>
<dbReference type="EMBL" id="MHJG01000025">
    <property type="protein sequence ID" value="OGY63198.1"/>
    <property type="molecule type" value="Genomic_DNA"/>
</dbReference>
<feature type="transmembrane region" description="Helical" evidence="1">
    <location>
        <begin position="57"/>
        <end position="75"/>
    </location>
</feature>
<keyword evidence="1" id="KW-1133">Transmembrane helix</keyword>
<accession>A0A1G1ZF49</accession>
<keyword evidence="1" id="KW-0812">Transmembrane</keyword>
<feature type="transmembrane region" description="Helical" evidence="1">
    <location>
        <begin position="21"/>
        <end position="37"/>
    </location>
</feature>
<evidence type="ECO:0000256" key="1">
    <source>
        <dbReference type="SAM" id="Phobius"/>
    </source>
</evidence>
<evidence type="ECO:0000313" key="2">
    <source>
        <dbReference type="EMBL" id="OGY63198.1"/>
    </source>
</evidence>
<comment type="caution">
    <text evidence="2">The sequence shown here is derived from an EMBL/GenBank/DDBJ whole genome shotgun (WGS) entry which is preliminary data.</text>
</comment>
<name>A0A1G1ZF49_9BACT</name>
<evidence type="ECO:0000313" key="3">
    <source>
        <dbReference type="Proteomes" id="UP000177960"/>
    </source>
</evidence>